<dbReference type="GO" id="GO:0005737">
    <property type="term" value="C:cytoplasm"/>
    <property type="evidence" value="ECO:0007669"/>
    <property type="project" value="UniProtKB-ARBA"/>
</dbReference>
<gene>
    <name evidence="6" type="ORF">VZT92_005114</name>
</gene>
<dbReference type="GO" id="GO:0006915">
    <property type="term" value="P:apoptotic process"/>
    <property type="evidence" value="ECO:0007669"/>
    <property type="project" value="UniProtKB-KW"/>
</dbReference>
<keyword evidence="3" id="KW-0677">Repeat</keyword>
<dbReference type="SMART" id="SM00031">
    <property type="entry name" value="DED"/>
    <property type="match status" value="2"/>
</dbReference>
<dbReference type="FunFam" id="1.10.533.10:FF:000016">
    <property type="entry name" value="CASP8 and FADD-like apoptosis regulator"/>
    <property type="match status" value="1"/>
</dbReference>
<evidence type="ECO:0000313" key="6">
    <source>
        <dbReference type="EMBL" id="KAK9537504.1"/>
    </source>
</evidence>
<dbReference type="InterPro" id="IPR015917">
    <property type="entry name" value="Pept_C14A"/>
</dbReference>
<dbReference type="InterPro" id="IPR011600">
    <property type="entry name" value="Pept_C14_caspase"/>
</dbReference>
<sequence length="467" mass="53340">MALPDQLHLQAINQTAEALSSCERRSLFYLCDILDTDNSVARVKDMLKSKVMCHGTGLLFLTELMLHLSRFDILKKVFKTSRDEVENALKQGRFLPRFRVLMANINEDMDSEDLNSVKFLLGSMLPREKMEKAQSFLDVIIELEKLDIVSPERVDFVEECLKNIGRVDLAKKVTAYKMSVGTSGGHSPLQQRHRAACPFPTPNGSHSLQQTRQAQPLHIENIPKPVYREQSQLDCYRFNTNPRGVCVIIDCVGNDGDMLEQTFKALHFNVFLHKWLCVADTLSVLRGIFGQRENLECDGFVCCIISRGTANHLLGTDAYAAGLPLNDVRRLFNADECRMLAGKPKLFFIQRYSVPEIPPRARTEHRDEDLETDGCDGLSRCAFIPTDADVFWSHCWTDECQLEQGHHRSIYLKALTDTLRKGQRRKTHLVDVHTEVNGAIYEHNNRNPGAQYHIDLKHTLRKELYLQ</sequence>
<evidence type="ECO:0000259" key="4">
    <source>
        <dbReference type="PROSITE" id="PS50168"/>
    </source>
</evidence>
<keyword evidence="2" id="KW-0053">Apoptosis</keyword>
<dbReference type="EMBL" id="JBCEZU010000034">
    <property type="protein sequence ID" value="KAK9537504.1"/>
    <property type="molecule type" value="Genomic_DNA"/>
</dbReference>
<dbReference type="CDD" id="cd08340">
    <property type="entry name" value="DED_c-FLIP_r2"/>
    <property type="match status" value="1"/>
</dbReference>
<feature type="domain" description="DED" evidence="4">
    <location>
        <begin position="97"/>
        <end position="175"/>
    </location>
</feature>
<proteinExistence type="inferred from homology"/>
<feature type="domain" description="Caspase family p20" evidence="5">
    <location>
        <begin position="255"/>
        <end position="350"/>
    </location>
</feature>
<organism evidence="6 7">
    <name type="scientific">Zoarces viviparus</name>
    <name type="common">Viviparous eelpout</name>
    <name type="synonym">Blennius viviparus</name>
    <dbReference type="NCBI Taxonomy" id="48416"/>
    <lineage>
        <taxon>Eukaryota</taxon>
        <taxon>Metazoa</taxon>
        <taxon>Chordata</taxon>
        <taxon>Craniata</taxon>
        <taxon>Vertebrata</taxon>
        <taxon>Euteleostomi</taxon>
        <taxon>Actinopterygii</taxon>
        <taxon>Neopterygii</taxon>
        <taxon>Teleostei</taxon>
        <taxon>Neoteleostei</taxon>
        <taxon>Acanthomorphata</taxon>
        <taxon>Eupercaria</taxon>
        <taxon>Perciformes</taxon>
        <taxon>Cottioidei</taxon>
        <taxon>Zoarcales</taxon>
        <taxon>Zoarcidae</taxon>
        <taxon>Zoarcinae</taxon>
        <taxon>Zoarces</taxon>
    </lineage>
</organism>
<dbReference type="SUPFAM" id="SSF52129">
    <property type="entry name" value="Caspase-like"/>
    <property type="match status" value="1"/>
</dbReference>
<dbReference type="SUPFAM" id="SSF47986">
    <property type="entry name" value="DEATH domain"/>
    <property type="match status" value="1"/>
</dbReference>
<dbReference type="GO" id="GO:0042981">
    <property type="term" value="P:regulation of apoptotic process"/>
    <property type="evidence" value="ECO:0007669"/>
    <property type="project" value="InterPro"/>
</dbReference>
<dbReference type="Gene3D" id="1.10.533.10">
    <property type="entry name" value="Death Domain, Fas"/>
    <property type="match status" value="2"/>
</dbReference>
<name>A0AAW1FUY0_ZOAVI</name>
<dbReference type="PROSITE" id="PS50168">
    <property type="entry name" value="DED"/>
    <property type="match status" value="2"/>
</dbReference>
<dbReference type="InterPro" id="IPR011029">
    <property type="entry name" value="DEATH-like_dom_sf"/>
</dbReference>
<comment type="caution">
    <text evidence="6">The sequence shown here is derived from an EMBL/GenBank/DDBJ whole genome shotgun (WGS) entry which is preliminary data.</text>
</comment>
<dbReference type="PANTHER" id="PTHR48169:SF3">
    <property type="entry name" value="CASP8 AND FADD LIKE APOPTOSIS REGULATOR"/>
    <property type="match status" value="1"/>
</dbReference>
<dbReference type="InterPro" id="IPR029030">
    <property type="entry name" value="Caspase-like_dom_sf"/>
</dbReference>
<dbReference type="InterPro" id="IPR001309">
    <property type="entry name" value="Pept_C14_p20"/>
</dbReference>
<dbReference type="AlphaFoldDB" id="A0AAW1FUY0"/>
<evidence type="ECO:0000256" key="3">
    <source>
        <dbReference type="ARBA" id="ARBA00022737"/>
    </source>
</evidence>
<dbReference type="Gene3D" id="3.40.50.1460">
    <property type="match status" value="2"/>
</dbReference>
<keyword evidence="7" id="KW-1185">Reference proteome</keyword>
<evidence type="ECO:0008006" key="8">
    <source>
        <dbReference type="Google" id="ProtNLM"/>
    </source>
</evidence>
<dbReference type="Proteomes" id="UP001488805">
    <property type="component" value="Unassembled WGS sequence"/>
</dbReference>
<dbReference type="PROSITE" id="PS50208">
    <property type="entry name" value="CASPASE_P20"/>
    <property type="match status" value="1"/>
</dbReference>
<comment type="similarity">
    <text evidence="1">Belongs to the peptidase C14A family.</text>
</comment>
<protein>
    <recommendedName>
        <fullName evidence="8">CASP8 and FADD-like apoptosis regulator</fullName>
    </recommendedName>
</protein>
<dbReference type="GO" id="GO:0006508">
    <property type="term" value="P:proteolysis"/>
    <property type="evidence" value="ECO:0007669"/>
    <property type="project" value="InterPro"/>
</dbReference>
<evidence type="ECO:0000256" key="1">
    <source>
        <dbReference type="ARBA" id="ARBA00010134"/>
    </source>
</evidence>
<feature type="domain" description="DED" evidence="4">
    <location>
        <begin position="7"/>
        <end position="79"/>
    </location>
</feature>
<evidence type="ECO:0000259" key="5">
    <source>
        <dbReference type="PROSITE" id="PS50208"/>
    </source>
</evidence>
<accession>A0AAW1FUY0</accession>
<dbReference type="SMART" id="SM00115">
    <property type="entry name" value="CASc"/>
    <property type="match status" value="1"/>
</dbReference>
<dbReference type="PANTHER" id="PTHR48169">
    <property type="entry name" value="DED DOMAIN-CONTAINING PROTEIN"/>
    <property type="match status" value="1"/>
</dbReference>
<evidence type="ECO:0000256" key="2">
    <source>
        <dbReference type="ARBA" id="ARBA00022703"/>
    </source>
</evidence>
<dbReference type="InterPro" id="IPR001875">
    <property type="entry name" value="DED_dom"/>
</dbReference>
<dbReference type="Pfam" id="PF00656">
    <property type="entry name" value="Peptidase_C14"/>
    <property type="match status" value="1"/>
</dbReference>
<dbReference type="Pfam" id="PF01335">
    <property type="entry name" value="DED"/>
    <property type="match status" value="1"/>
</dbReference>
<evidence type="ECO:0000313" key="7">
    <source>
        <dbReference type="Proteomes" id="UP001488805"/>
    </source>
</evidence>
<reference evidence="6 7" key="1">
    <citation type="journal article" date="2024" name="Genome Biol. Evol.">
        <title>Chromosome-level genome assembly of the viviparous eelpout Zoarces viviparus.</title>
        <authorList>
            <person name="Fuhrmann N."/>
            <person name="Brasseur M.V."/>
            <person name="Bakowski C.E."/>
            <person name="Podsiadlowski L."/>
            <person name="Prost S."/>
            <person name="Krehenwinkel H."/>
            <person name="Mayer C."/>
        </authorList>
    </citation>
    <scope>NUCLEOTIDE SEQUENCE [LARGE SCALE GENOMIC DNA]</scope>
    <source>
        <strain evidence="6">NO-MEL_2022_Ind0_liver</strain>
    </source>
</reference>
<dbReference type="GO" id="GO:0004197">
    <property type="term" value="F:cysteine-type endopeptidase activity"/>
    <property type="evidence" value="ECO:0007669"/>
    <property type="project" value="InterPro"/>
</dbReference>